<evidence type="ECO:0000256" key="1">
    <source>
        <dbReference type="ARBA" id="ARBA00010990"/>
    </source>
</evidence>
<dbReference type="InterPro" id="IPR055066">
    <property type="entry name" value="AASDHPPT_N"/>
</dbReference>
<dbReference type="PANTHER" id="PTHR12215">
    <property type="entry name" value="PHOSPHOPANTETHEINE TRANSFERASE"/>
    <property type="match status" value="1"/>
</dbReference>
<comment type="similarity">
    <text evidence="1">Belongs to the P-Pant transferase superfamily. Gsp/Sfp/HetI/AcpT family.</text>
</comment>
<dbReference type="InterPro" id="IPR008278">
    <property type="entry name" value="4-PPantetheinyl_Trfase_dom"/>
</dbReference>
<sequence>MFSWWPVPHGWHSVTPDRQRGAWMVAVSVHWVPVDSRTATHFSTRVSRLERERATRFRHREDEWRSIVGAGALRAVVAQHLGVPAPQVVIERTCDWCGGPHGRPVVSGGNLHVSLSHAGRWVVIAATATGPVGVDVEDLGSAGGLPMPRDLILGPREQADDDDALMSLWVAKESYLKAIGTGLTVPLSTVSVSGSRVALLGRPSARLIRLGDRAGYRAAVCLLGRAAPRVTEIDLAVPQAD</sequence>
<gene>
    <name evidence="5" type="ORF">FNH13_03765</name>
</gene>
<organism evidence="5 6">
    <name type="scientific">Ornithinimicrobium ciconiae</name>
    <dbReference type="NCBI Taxonomy" id="2594265"/>
    <lineage>
        <taxon>Bacteria</taxon>
        <taxon>Bacillati</taxon>
        <taxon>Actinomycetota</taxon>
        <taxon>Actinomycetes</taxon>
        <taxon>Micrococcales</taxon>
        <taxon>Ornithinimicrobiaceae</taxon>
        <taxon>Ornithinimicrobium</taxon>
    </lineage>
</organism>
<dbReference type="PANTHER" id="PTHR12215:SF10">
    <property type="entry name" value="L-AMINOADIPATE-SEMIALDEHYDE DEHYDROGENASE-PHOSPHOPANTETHEINYL TRANSFERASE"/>
    <property type="match status" value="1"/>
</dbReference>
<dbReference type="Gene3D" id="3.90.470.20">
    <property type="entry name" value="4'-phosphopantetheinyl transferase domain"/>
    <property type="match status" value="2"/>
</dbReference>
<evidence type="ECO:0000313" key="5">
    <source>
        <dbReference type="EMBL" id="QDO87563.1"/>
    </source>
</evidence>
<dbReference type="OrthoDB" id="190168at2"/>
<dbReference type="InterPro" id="IPR050559">
    <property type="entry name" value="P-Pant_transferase_sf"/>
</dbReference>
<dbReference type="GO" id="GO:0019878">
    <property type="term" value="P:lysine biosynthetic process via aminoadipic acid"/>
    <property type="evidence" value="ECO:0007669"/>
    <property type="project" value="TreeGrafter"/>
</dbReference>
<keyword evidence="2 5" id="KW-0808">Transferase</keyword>
<dbReference type="Pfam" id="PF01648">
    <property type="entry name" value="ACPS"/>
    <property type="match status" value="1"/>
</dbReference>
<dbReference type="InterPro" id="IPR037143">
    <property type="entry name" value="4-PPantetheinyl_Trfase_dom_sf"/>
</dbReference>
<dbReference type="GO" id="GO:0008897">
    <property type="term" value="F:holo-[acyl-carrier-protein] synthase activity"/>
    <property type="evidence" value="ECO:0007669"/>
    <property type="project" value="InterPro"/>
</dbReference>
<evidence type="ECO:0000259" key="4">
    <source>
        <dbReference type="Pfam" id="PF22624"/>
    </source>
</evidence>
<evidence type="ECO:0000313" key="6">
    <source>
        <dbReference type="Proteomes" id="UP000315395"/>
    </source>
</evidence>
<reference evidence="5 6" key="1">
    <citation type="submission" date="2019-07" db="EMBL/GenBank/DDBJ databases">
        <title>complete genome sequencing of Ornithinimicrobium sp. H23M54.</title>
        <authorList>
            <person name="Bae J.-W."/>
            <person name="Lee S.-Y."/>
        </authorList>
    </citation>
    <scope>NUCLEOTIDE SEQUENCE [LARGE SCALE GENOMIC DNA]</scope>
    <source>
        <strain evidence="5 6">H23M54</strain>
    </source>
</reference>
<evidence type="ECO:0000256" key="2">
    <source>
        <dbReference type="ARBA" id="ARBA00022679"/>
    </source>
</evidence>
<dbReference type="GO" id="GO:0005829">
    <property type="term" value="C:cytosol"/>
    <property type="evidence" value="ECO:0007669"/>
    <property type="project" value="TreeGrafter"/>
</dbReference>
<accession>A0A516G7R5</accession>
<feature type="domain" description="4'-phosphopantetheinyl transferase N-terminal" evidence="4">
    <location>
        <begin position="30"/>
        <end position="127"/>
    </location>
</feature>
<proteinExistence type="inferred from homology"/>
<dbReference type="AlphaFoldDB" id="A0A516G7R5"/>
<dbReference type="KEGG" id="orz:FNH13_03765"/>
<dbReference type="Proteomes" id="UP000315395">
    <property type="component" value="Chromosome"/>
</dbReference>
<keyword evidence="6" id="KW-1185">Reference proteome</keyword>
<dbReference type="GO" id="GO:0000287">
    <property type="term" value="F:magnesium ion binding"/>
    <property type="evidence" value="ECO:0007669"/>
    <property type="project" value="InterPro"/>
</dbReference>
<feature type="domain" description="4'-phosphopantetheinyl transferase" evidence="3">
    <location>
        <begin position="131"/>
        <end position="194"/>
    </location>
</feature>
<evidence type="ECO:0000259" key="3">
    <source>
        <dbReference type="Pfam" id="PF01648"/>
    </source>
</evidence>
<dbReference type="EMBL" id="CP041616">
    <property type="protein sequence ID" value="QDO87563.1"/>
    <property type="molecule type" value="Genomic_DNA"/>
</dbReference>
<dbReference type="Pfam" id="PF22624">
    <property type="entry name" value="AASDHPPT_N"/>
    <property type="match status" value="1"/>
</dbReference>
<dbReference type="SUPFAM" id="SSF56214">
    <property type="entry name" value="4'-phosphopantetheinyl transferase"/>
    <property type="match status" value="2"/>
</dbReference>
<name>A0A516G7R5_9MICO</name>
<protein>
    <submittedName>
        <fullName evidence="5">4'-phosphopantetheinyl transferase superfamily protein</fullName>
    </submittedName>
</protein>